<protein>
    <submittedName>
        <fullName evidence="1">Uncharacterized protein</fullName>
    </submittedName>
</protein>
<name>A0A8S5UWE0_9CAUD</name>
<proteinExistence type="predicted"/>
<dbReference type="EMBL" id="BK016153">
    <property type="protein sequence ID" value="DAF98678.1"/>
    <property type="molecule type" value="Genomic_DNA"/>
</dbReference>
<evidence type="ECO:0000313" key="1">
    <source>
        <dbReference type="EMBL" id="DAF98678.1"/>
    </source>
</evidence>
<reference evidence="1" key="1">
    <citation type="journal article" date="2021" name="Proc. Natl. Acad. Sci. U.S.A.">
        <title>A Catalog of Tens of Thousands of Viruses from Human Metagenomes Reveals Hidden Associations with Chronic Diseases.</title>
        <authorList>
            <person name="Tisza M.J."/>
            <person name="Buck C.B."/>
        </authorList>
    </citation>
    <scope>NUCLEOTIDE SEQUENCE</scope>
    <source>
        <strain evidence="1">CtgaU3</strain>
    </source>
</reference>
<accession>A0A8S5UWE0</accession>
<organism evidence="1">
    <name type="scientific">Siphoviridae sp. ctgaU3</name>
    <dbReference type="NCBI Taxonomy" id="2825609"/>
    <lineage>
        <taxon>Viruses</taxon>
        <taxon>Duplodnaviria</taxon>
        <taxon>Heunggongvirae</taxon>
        <taxon>Uroviricota</taxon>
        <taxon>Caudoviricetes</taxon>
    </lineage>
</organism>
<sequence>MMYPHQPTRPTPVENVSAGSLIVREGATWRVESNVPTPGRPAYRTLTLRGGHAGAQKGSYATAPAGSIVIVRTN</sequence>